<reference evidence="2 3" key="1">
    <citation type="submission" date="2015-11" db="EMBL/GenBank/DDBJ databases">
        <title>Genomic analysis of 38 Legionella species identifies large and diverse effector repertoires.</title>
        <authorList>
            <person name="Burstein D."/>
            <person name="Amaro F."/>
            <person name="Zusman T."/>
            <person name="Lifshitz Z."/>
            <person name="Cohen O."/>
            <person name="Gilbert J.A."/>
            <person name="Pupko T."/>
            <person name="Shuman H.A."/>
            <person name="Segal G."/>
        </authorList>
    </citation>
    <scope>NUCLEOTIDE SEQUENCE [LARGE SCALE GENOMIC DNA]</scope>
    <source>
        <strain evidence="2 3">Oak Ridge-10</strain>
    </source>
</reference>
<dbReference type="Pfam" id="PF12680">
    <property type="entry name" value="SnoaL_2"/>
    <property type="match status" value="1"/>
</dbReference>
<dbReference type="InterPro" id="IPR032710">
    <property type="entry name" value="NTF2-like_dom_sf"/>
</dbReference>
<dbReference type="SUPFAM" id="SSF54427">
    <property type="entry name" value="NTF2-like"/>
    <property type="match status" value="1"/>
</dbReference>
<sequence>MTEENKLLLKQAFKAIFEHDVVNEETIAAFFSKEYRQWVDGHELDYQDFIKHIQAQKKRVATVSIEFKSMIAEHDKVATVHLIDALTKEGDPVRGKVIAQFTIKNKKIVACEELTFLHEAKEKDRDLGSVR</sequence>
<dbReference type="Gene3D" id="3.10.450.50">
    <property type="match status" value="1"/>
</dbReference>
<protein>
    <recommendedName>
        <fullName evidence="1">SnoaL-like domain-containing protein</fullName>
    </recommendedName>
</protein>
<organism evidence="2 3">
    <name type="scientific">Legionella oakridgensis</name>
    <dbReference type="NCBI Taxonomy" id="29423"/>
    <lineage>
        <taxon>Bacteria</taxon>
        <taxon>Pseudomonadati</taxon>
        <taxon>Pseudomonadota</taxon>
        <taxon>Gammaproteobacteria</taxon>
        <taxon>Legionellales</taxon>
        <taxon>Legionellaceae</taxon>
        <taxon>Legionella</taxon>
    </lineage>
</organism>
<dbReference type="AlphaFoldDB" id="A0A0W0X2G9"/>
<dbReference type="EMBL" id="LNYP01000024">
    <property type="protein sequence ID" value="KTD38784.1"/>
    <property type="molecule type" value="Genomic_DNA"/>
</dbReference>
<proteinExistence type="predicted"/>
<feature type="domain" description="SnoaL-like" evidence="1">
    <location>
        <begin position="11"/>
        <end position="110"/>
    </location>
</feature>
<dbReference type="InterPro" id="IPR037401">
    <property type="entry name" value="SnoaL-like"/>
</dbReference>
<dbReference type="PATRIC" id="fig|29423.5.peg.1332"/>
<comment type="caution">
    <text evidence="2">The sequence shown here is derived from an EMBL/GenBank/DDBJ whole genome shotgun (WGS) entry which is preliminary data.</text>
</comment>
<evidence type="ECO:0000259" key="1">
    <source>
        <dbReference type="Pfam" id="PF12680"/>
    </source>
</evidence>
<evidence type="ECO:0000313" key="2">
    <source>
        <dbReference type="EMBL" id="KTD38784.1"/>
    </source>
</evidence>
<dbReference type="Proteomes" id="UP000054858">
    <property type="component" value="Unassembled WGS sequence"/>
</dbReference>
<name>A0A0W0X2G9_9GAMM</name>
<accession>A0A0W0X2G9</accession>
<gene>
    <name evidence="2" type="ORF">Loak_1272</name>
</gene>
<evidence type="ECO:0000313" key="3">
    <source>
        <dbReference type="Proteomes" id="UP000054858"/>
    </source>
</evidence>